<dbReference type="InterPro" id="IPR043502">
    <property type="entry name" value="DNA/RNA_pol_sf"/>
</dbReference>
<protein>
    <submittedName>
        <fullName evidence="2">RNA-directed DNA polymerase from mobile element jockey</fullName>
    </submittedName>
</protein>
<keyword evidence="2" id="KW-0808">Transferase</keyword>
<dbReference type="Pfam" id="PF00078">
    <property type="entry name" value="RVT_1"/>
    <property type="match status" value="1"/>
</dbReference>
<dbReference type="EMBL" id="GGMS01016864">
    <property type="protein sequence ID" value="MBY86067.1"/>
    <property type="molecule type" value="Transcribed_RNA"/>
</dbReference>
<dbReference type="PANTHER" id="PTHR19446">
    <property type="entry name" value="REVERSE TRANSCRIPTASES"/>
    <property type="match status" value="1"/>
</dbReference>
<evidence type="ECO:0000313" key="2">
    <source>
        <dbReference type="EMBL" id="MBY86067.1"/>
    </source>
</evidence>
<dbReference type="CDD" id="cd01650">
    <property type="entry name" value="RT_nLTR_like"/>
    <property type="match status" value="1"/>
</dbReference>
<evidence type="ECO:0000259" key="1">
    <source>
        <dbReference type="PROSITE" id="PS50878"/>
    </source>
</evidence>
<name>A0A2S2R7P1_9HEMI</name>
<dbReference type="AlphaFoldDB" id="A0A2S2R7P1"/>
<keyword evidence="2" id="KW-0548">Nucleotidyltransferase</keyword>
<organism evidence="2">
    <name type="scientific">Sipha flava</name>
    <name type="common">yellow sugarcane aphid</name>
    <dbReference type="NCBI Taxonomy" id="143950"/>
    <lineage>
        <taxon>Eukaryota</taxon>
        <taxon>Metazoa</taxon>
        <taxon>Ecdysozoa</taxon>
        <taxon>Arthropoda</taxon>
        <taxon>Hexapoda</taxon>
        <taxon>Insecta</taxon>
        <taxon>Pterygota</taxon>
        <taxon>Neoptera</taxon>
        <taxon>Paraneoptera</taxon>
        <taxon>Hemiptera</taxon>
        <taxon>Sternorrhyncha</taxon>
        <taxon>Aphidomorpha</taxon>
        <taxon>Aphidoidea</taxon>
        <taxon>Aphididae</taxon>
        <taxon>Sipha</taxon>
    </lineage>
</organism>
<dbReference type="SUPFAM" id="SSF56672">
    <property type="entry name" value="DNA/RNA polymerases"/>
    <property type="match status" value="1"/>
</dbReference>
<reference evidence="2" key="1">
    <citation type="submission" date="2018-04" db="EMBL/GenBank/DDBJ databases">
        <title>Transcriptome assembly of Sipha flava.</title>
        <authorList>
            <person name="Scully E.D."/>
            <person name="Geib S.M."/>
            <person name="Palmer N.A."/>
            <person name="Koch K."/>
            <person name="Bradshaw J."/>
            <person name="Heng-Moss T."/>
            <person name="Sarath G."/>
        </authorList>
    </citation>
    <scope>NUCLEOTIDE SEQUENCE</scope>
</reference>
<feature type="domain" description="Reverse transcriptase" evidence="1">
    <location>
        <begin position="1"/>
        <end position="238"/>
    </location>
</feature>
<dbReference type="PROSITE" id="PS50878">
    <property type="entry name" value="RT_POL"/>
    <property type="match status" value="1"/>
</dbReference>
<gene>
    <name evidence="2" type="primary">pol_9</name>
    <name evidence="2" type="ORF">g.137104</name>
</gene>
<sequence>MPLQWKVSVIILFPKPGKPPDIPSLYRPISLLPFFSKLCEKLIIKRISQIASDLNVIPHTQFGFRNEHSTEHQIHRLTDVIAYSFENKLYSSEVLLDVAQAFDKVWHTGLLYKLKQFLPSPYFLFFKFNLENRHFVTKVGSEFSNLAPILVGVPQDAISSPILYNIYAADQPISPYTSVAEFADDKIIFTSNENPLAARHHLQNHLNDMEIWDSKRKIKINNDKSSHITFTPLPSDKA</sequence>
<proteinExistence type="predicted"/>
<accession>A0A2S2R7P1</accession>
<dbReference type="GO" id="GO:0003964">
    <property type="term" value="F:RNA-directed DNA polymerase activity"/>
    <property type="evidence" value="ECO:0007669"/>
    <property type="project" value="UniProtKB-KW"/>
</dbReference>
<keyword evidence="2" id="KW-0695">RNA-directed DNA polymerase</keyword>
<dbReference type="InterPro" id="IPR000477">
    <property type="entry name" value="RT_dom"/>
</dbReference>